<organism evidence="4 5">
    <name type="scientific">Legionella impletisoli</name>
    <dbReference type="NCBI Taxonomy" id="343510"/>
    <lineage>
        <taxon>Bacteria</taxon>
        <taxon>Pseudomonadati</taxon>
        <taxon>Pseudomonadota</taxon>
        <taxon>Gammaproteobacteria</taxon>
        <taxon>Legionellales</taxon>
        <taxon>Legionellaceae</taxon>
        <taxon>Legionella</taxon>
    </lineage>
</organism>
<proteinExistence type="predicted"/>
<evidence type="ECO:0000259" key="3">
    <source>
        <dbReference type="Pfam" id="PF13649"/>
    </source>
</evidence>
<dbReference type="PANTHER" id="PTHR43861">
    <property type="entry name" value="TRANS-ACONITATE 2-METHYLTRANSFERASE-RELATED"/>
    <property type="match status" value="1"/>
</dbReference>
<dbReference type="GO" id="GO:0008168">
    <property type="term" value="F:methyltransferase activity"/>
    <property type="evidence" value="ECO:0007669"/>
    <property type="project" value="UniProtKB-KW"/>
</dbReference>
<dbReference type="RefSeq" id="WP_229669397.1">
    <property type="nucleotide sequence ID" value="NZ_BMOB01000016.1"/>
</dbReference>
<reference evidence="4" key="2">
    <citation type="submission" date="2020-09" db="EMBL/GenBank/DDBJ databases">
        <authorList>
            <person name="Sun Q."/>
            <person name="Ohkuma M."/>
        </authorList>
    </citation>
    <scope>NUCLEOTIDE SEQUENCE</scope>
    <source>
        <strain evidence="4">JCM 13919</strain>
    </source>
</reference>
<feature type="domain" description="Methyltransferase" evidence="3">
    <location>
        <begin position="38"/>
        <end position="130"/>
    </location>
</feature>
<evidence type="ECO:0000256" key="2">
    <source>
        <dbReference type="ARBA" id="ARBA00022679"/>
    </source>
</evidence>
<dbReference type="InterPro" id="IPR041698">
    <property type="entry name" value="Methyltransf_25"/>
</dbReference>
<dbReference type="Proteomes" id="UP000630149">
    <property type="component" value="Unassembled WGS sequence"/>
</dbReference>
<keyword evidence="5" id="KW-1185">Reference proteome</keyword>
<dbReference type="SUPFAM" id="SSF53335">
    <property type="entry name" value="S-adenosyl-L-methionine-dependent methyltransferases"/>
    <property type="match status" value="1"/>
</dbReference>
<dbReference type="GO" id="GO:0032259">
    <property type="term" value="P:methylation"/>
    <property type="evidence" value="ECO:0007669"/>
    <property type="project" value="UniProtKB-KW"/>
</dbReference>
<evidence type="ECO:0000256" key="1">
    <source>
        <dbReference type="ARBA" id="ARBA00022603"/>
    </source>
</evidence>
<reference evidence="4" key="1">
    <citation type="journal article" date="2014" name="Int. J. Syst. Evol. Microbiol.">
        <title>Complete genome sequence of Corynebacterium casei LMG S-19264T (=DSM 44701T), isolated from a smear-ripened cheese.</title>
        <authorList>
            <consortium name="US DOE Joint Genome Institute (JGI-PGF)"/>
            <person name="Walter F."/>
            <person name="Albersmeier A."/>
            <person name="Kalinowski J."/>
            <person name="Ruckert C."/>
        </authorList>
    </citation>
    <scope>NUCLEOTIDE SEQUENCE</scope>
    <source>
        <strain evidence="4">JCM 13919</strain>
    </source>
</reference>
<keyword evidence="2" id="KW-0808">Transferase</keyword>
<dbReference type="PANTHER" id="PTHR43861:SF1">
    <property type="entry name" value="TRANS-ACONITATE 2-METHYLTRANSFERASE"/>
    <property type="match status" value="1"/>
</dbReference>
<dbReference type="CDD" id="cd02440">
    <property type="entry name" value="AdoMet_MTases"/>
    <property type="match status" value="1"/>
</dbReference>
<accession>A0A917NFS7</accession>
<protein>
    <submittedName>
        <fullName evidence="4">Methyltransferase</fullName>
    </submittedName>
</protein>
<sequence>MVSNKEWPAEDYAIGSYIQATVALRYLNQLTIQSQDGVLDIGCGDGSFSLKILEKFPMASFIGLDASENMLILARKNAKSFPQAQFIKGDITEMTFSERFNYVVSFWCLQWTHNILLAFQNIFDALKPGGKLLTIFPTGDDAFMTTFLEVKKSRQFPELETFVSPVNYKQLEDLGDQLEPLPFRTLKVERHHQSLTLPSLDTFRKFVRGVSFYQGQISPDIIPQIQEAMVNVFAEESKKKYQGELRFEFSNYCVTGEK</sequence>
<dbReference type="InterPro" id="IPR029063">
    <property type="entry name" value="SAM-dependent_MTases_sf"/>
</dbReference>
<keyword evidence="1 4" id="KW-0489">Methyltransferase</keyword>
<evidence type="ECO:0000313" key="4">
    <source>
        <dbReference type="EMBL" id="GGI93603.1"/>
    </source>
</evidence>
<dbReference type="AlphaFoldDB" id="A0A917NFS7"/>
<evidence type="ECO:0000313" key="5">
    <source>
        <dbReference type="Proteomes" id="UP000630149"/>
    </source>
</evidence>
<dbReference type="Pfam" id="PF13649">
    <property type="entry name" value="Methyltransf_25"/>
    <property type="match status" value="1"/>
</dbReference>
<gene>
    <name evidence="4" type="ORF">GCM10007966_22760</name>
</gene>
<comment type="caution">
    <text evidence="4">The sequence shown here is derived from an EMBL/GenBank/DDBJ whole genome shotgun (WGS) entry which is preliminary data.</text>
</comment>
<dbReference type="EMBL" id="BMOB01000016">
    <property type="protein sequence ID" value="GGI93603.1"/>
    <property type="molecule type" value="Genomic_DNA"/>
</dbReference>
<name>A0A917NFS7_9GAMM</name>
<dbReference type="Gene3D" id="3.40.50.150">
    <property type="entry name" value="Vaccinia Virus protein VP39"/>
    <property type="match status" value="1"/>
</dbReference>